<protein>
    <submittedName>
        <fullName evidence="1">Uncharacterized protein</fullName>
    </submittedName>
</protein>
<reference evidence="1" key="1">
    <citation type="journal article" date="2015" name="Nature">
        <title>Complex archaea that bridge the gap between prokaryotes and eukaryotes.</title>
        <authorList>
            <person name="Spang A."/>
            <person name="Saw J.H."/>
            <person name="Jorgensen S.L."/>
            <person name="Zaremba-Niedzwiedzka K."/>
            <person name="Martijn J."/>
            <person name="Lind A.E."/>
            <person name="van Eijk R."/>
            <person name="Schleper C."/>
            <person name="Guy L."/>
            <person name="Ettema T.J."/>
        </authorList>
    </citation>
    <scope>NUCLEOTIDE SEQUENCE</scope>
</reference>
<proteinExistence type="predicted"/>
<evidence type="ECO:0000313" key="1">
    <source>
        <dbReference type="EMBL" id="KKL21394.1"/>
    </source>
</evidence>
<dbReference type="AlphaFoldDB" id="A0A0F9BHQ8"/>
<gene>
    <name evidence="1" type="ORF">LCGC14_2445870</name>
</gene>
<sequence length="98" mass="11405">MNEYLAKKVRVPNGTIACFLRPPSVRFKENGVLITRKLGELHFVSDEFGAGLVAHEIQHFLSFWIMWMEWGEGLLDKYCEPISDMAETLTKQFWNEVL</sequence>
<organism evidence="1">
    <name type="scientific">marine sediment metagenome</name>
    <dbReference type="NCBI Taxonomy" id="412755"/>
    <lineage>
        <taxon>unclassified sequences</taxon>
        <taxon>metagenomes</taxon>
        <taxon>ecological metagenomes</taxon>
    </lineage>
</organism>
<name>A0A0F9BHQ8_9ZZZZ</name>
<dbReference type="EMBL" id="LAZR01037748">
    <property type="protein sequence ID" value="KKL21394.1"/>
    <property type="molecule type" value="Genomic_DNA"/>
</dbReference>
<accession>A0A0F9BHQ8</accession>
<comment type="caution">
    <text evidence="1">The sequence shown here is derived from an EMBL/GenBank/DDBJ whole genome shotgun (WGS) entry which is preliminary data.</text>
</comment>